<dbReference type="RefSeq" id="WP_158380428.1">
    <property type="nucleotide sequence ID" value="NZ_CABVPR010000002.1"/>
</dbReference>
<keyword evidence="1 4" id="KW-0378">Hydrolase</keyword>
<dbReference type="PROSITE" id="PS50122">
    <property type="entry name" value="CHEB"/>
    <property type="match status" value="1"/>
</dbReference>
<evidence type="ECO:0000313" key="6">
    <source>
        <dbReference type="EMBL" id="QRO79484.1"/>
    </source>
</evidence>
<organism evidence="6 7">
    <name type="scientific">Burkholderia dolosa</name>
    <dbReference type="NCBI Taxonomy" id="152500"/>
    <lineage>
        <taxon>Bacteria</taxon>
        <taxon>Pseudomonadati</taxon>
        <taxon>Pseudomonadota</taxon>
        <taxon>Betaproteobacteria</taxon>
        <taxon>Burkholderiales</taxon>
        <taxon>Burkholderiaceae</taxon>
        <taxon>Burkholderia</taxon>
        <taxon>Burkholderia cepacia complex</taxon>
    </lineage>
</organism>
<evidence type="ECO:0000256" key="2">
    <source>
        <dbReference type="ARBA" id="ARBA00039140"/>
    </source>
</evidence>
<dbReference type="GO" id="GO:0000156">
    <property type="term" value="F:phosphorelay response regulator activity"/>
    <property type="evidence" value="ECO:0007669"/>
    <property type="project" value="InterPro"/>
</dbReference>
<dbReference type="GO" id="GO:0005737">
    <property type="term" value="C:cytoplasm"/>
    <property type="evidence" value="ECO:0007669"/>
    <property type="project" value="InterPro"/>
</dbReference>
<feature type="active site" evidence="4">
    <location>
        <position position="12"/>
    </location>
</feature>
<dbReference type="PANTHER" id="PTHR42872:SF6">
    <property type="entry name" value="PROTEIN-GLUTAMATE METHYLESTERASE_PROTEIN-GLUTAMINE GLUTAMINASE"/>
    <property type="match status" value="1"/>
</dbReference>
<gene>
    <name evidence="6" type="ORF">I6K02_23375</name>
</gene>
<keyword evidence="7" id="KW-1185">Reference proteome</keyword>
<dbReference type="InterPro" id="IPR035909">
    <property type="entry name" value="CheB_C"/>
</dbReference>
<proteinExistence type="predicted"/>
<feature type="active site" evidence="4">
    <location>
        <position position="130"/>
    </location>
</feature>
<dbReference type="CDD" id="cd16433">
    <property type="entry name" value="CheB"/>
    <property type="match status" value="1"/>
</dbReference>
<dbReference type="AlphaFoldDB" id="A0A892IC39"/>
<dbReference type="GO" id="GO:0006935">
    <property type="term" value="P:chemotaxis"/>
    <property type="evidence" value="ECO:0007669"/>
    <property type="project" value="UniProtKB-UniRule"/>
</dbReference>
<dbReference type="InterPro" id="IPR000673">
    <property type="entry name" value="Sig_transdc_resp-reg_Me-estase"/>
</dbReference>
<evidence type="ECO:0000256" key="4">
    <source>
        <dbReference type="PROSITE-ProRule" id="PRU00050"/>
    </source>
</evidence>
<feature type="active site" evidence="4">
    <location>
        <position position="39"/>
    </location>
</feature>
<comment type="catalytic activity">
    <reaction evidence="3">
        <text>[protein]-L-glutamate 5-O-methyl ester + H2O = L-glutamyl-[protein] + methanol + H(+)</text>
        <dbReference type="Rhea" id="RHEA:23236"/>
        <dbReference type="Rhea" id="RHEA-COMP:10208"/>
        <dbReference type="Rhea" id="RHEA-COMP:10311"/>
        <dbReference type="ChEBI" id="CHEBI:15377"/>
        <dbReference type="ChEBI" id="CHEBI:15378"/>
        <dbReference type="ChEBI" id="CHEBI:17790"/>
        <dbReference type="ChEBI" id="CHEBI:29973"/>
        <dbReference type="ChEBI" id="CHEBI:82795"/>
        <dbReference type="EC" id="3.1.1.61"/>
    </reaction>
</comment>
<evidence type="ECO:0000256" key="1">
    <source>
        <dbReference type="ARBA" id="ARBA00022801"/>
    </source>
</evidence>
<evidence type="ECO:0000256" key="3">
    <source>
        <dbReference type="ARBA" id="ARBA00048267"/>
    </source>
</evidence>
<reference evidence="6 7" key="1">
    <citation type="submission" date="2021-02" db="EMBL/GenBank/DDBJ databases">
        <title>FDA dAtabase for Regulatory Grade micrObial Sequences (FDA-ARGOS): Supporting development and validation of Infectious Disease Dx tests.</title>
        <authorList>
            <person name="Minogue T."/>
            <person name="Wolcott M."/>
            <person name="Wasieloski L."/>
            <person name="Aguilar W."/>
            <person name="Moore D."/>
            <person name="Jaissle J."/>
            <person name="Tallon L."/>
            <person name="Sadzewicz L."/>
            <person name="Zhao X."/>
            <person name="Boylan J."/>
            <person name="Ott S."/>
            <person name="Bowen H."/>
            <person name="Vavikolanu K."/>
            <person name="Mehta A."/>
            <person name="Aluvathingal J."/>
            <person name="Nadendla S."/>
            <person name="Yan Y."/>
            <person name="Sichtig H."/>
        </authorList>
    </citation>
    <scope>NUCLEOTIDE SEQUENCE [LARGE SCALE GENOMIC DNA]</scope>
    <source>
        <strain evidence="6 7">FDAARGOS_1272</strain>
    </source>
</reference>
<dbReference type="PANTHER" id="PTHR42872">
    <property type="entry name" value="PROTEIN-GLUTAMATE METHYLESTERASE/PROTEIN-GLUTAMINE GLUTAMINASE"/>
    <property type="match status" value="1"/>
</dbReference>
<dbReference type="GO" id="GO:0008984">
    <property type="term" value="F:protein-glutamate methylesterase activity"/>
    <property type="evidence" value="ECO:0007669"/>
    <property type="project" value="UniProtKB-EC"/>
</dbReference>
<dbReference type="Proteomes" id="UP000625568">
    <property type="component" value="Chromosome 2"/>
</dbReference>
<dbReference type="EMBL" id="CP069483">
    <property type="protein sequence ID" value="QRO79484.1"/>
    <property type="molecule type" value="Genomic_DNA"/>
</dbReference>
<feature type="domain" description="CheB-type methylesterase" evidence="5">
    <location>
        <begin position="1"/>
        <end position="188"/>
    </location>
</feature>
<protein>
    <recommendedName>
        <fullName evidence="2">protein-glutamate methylesterase</fullName>
        <ecNumber evidence="2">3.1.1.61</ecNumber>
    </recommendedName>
</protein>
<evidence type="ECO:0000259" key="5">
    <source>
        <dbReference type="PROSITE" id="PS50122"/>
    </source>
</evidence>
<evidence type="ECO:0000313" key="7">
    <source>
        <dbReference type="Proteomes" id="UP000625568"/>
    </source>
</evidence>
<keyword evidence="4" id="KW-0145">Chemotaxis</keyword>
<dbReference type="Gene3D" id="3.40.50.180">
    <property type="entry name" value="Methylesterase CheB, C-terminal domain"/>
    <property type="match status" value="1"/>
</dbReference>
<sequence length="190" mass="19528">MTSRNIVVVAASAGGVAVLQQVLPALPAELDAAVLNVVHTGPNPNTLPVTLAHGCSLPVRHPYPDEPIRRSVVYLAPPDRHLIVAHGRVQLTSDPKENFTRPAADPLFRSAAFGYGSGVVGVVLTGYLNDGAAGAAVIRSHGGFVIVQDPSDCVAPSMPMNALRAADADVVSPVDALGAHIVAAVNGSDR</sequence>
<dbReference type="GeneID" id="93129356"/>
<name>A0A892IC39_9BURK</name>
<dbReference type="Pfam" id="PF01339">
    <property type="entry name" value="CheB_methylest"/>
    <property type="match status" value="1"/>
</dbReference>
<dbReference type="SUPFAM" id="SSF52738">
    <property type="entry name" value="Methylesterase CheB, C-terminal domain"/>
    <property type="match status" value="1"/>
</dbReference>
<dbReference type="EC" id="3.1.1.61" evidence="2"/>
<accession>A0A892IC39</accession>